<evidence type="ECO:0000256" key="3">
    <source>
        <dbReference type="ARBA" id="ARBA00022448"/>
    </source>
</evidence>
<feature type="transmembrane region" description="Helical" evidence="7">
    <location>
        <begin position="36"/>
        <end position="58"/>
    </location>
</feature>
<evidence type="ECO:0000256" key="5">
    <source>
        <dbReference type="ARBA" id="ARBA00022989"/>
    </source>
</evidence>
<dbReference type="Proteomes" id="UP001603857">
    <property type="component" value="Unassembled WGS sequence"/>
</dbReference>
<keyword evidence="6 7" id="KW-0472">Membrane</keyword>
<dbReference type="CDD" id="cd07042">
    <property type="entry name" value="STAS_SulP_like_sulfate_transporter"/>
    <property type="match status" value="1"/>
</dbReference>
<gene>
    <name evidence="9" type="ORF">Fmac_031604</name>
</gene>
<evidence type="ECO:0000256" key="6">
    <source>
        <dbReference type="ARBA" id="ARBA00023136"/>
    </source>
</evidence>
<evidence type="ECO:0000259" key="8">
    <source>
        <dbReference type="PROSITE" id="PS50801"/>
    </source>
</evidence>
<dbReference type="FunFam" id="3.30.750.24:FF:000002">
    <property type="entry name" value="Sulfate transporter 31"/>
    <property type="match status" value="1"/>
</dbReference>
<comment type="similarity">
    <text evidence="2">Belongs to the SLC26A/SulP transporter (TC 2.A.53) family.</text>
</comment>
<feature type="transmembrane region" description="Helical" evidence="7">
    <location>
        <begin position="70"/>
        <end position="88"/>
    </location>
</feature>
<keyword evidence="10" id="KW-1185">Reference proteome</keyword>
<evidence type="ECO:0000256" key="4">
    <source>
        <dbReference type="ARBA" id="ARBA00022692"/>
    </source>
</evidence>
<feature type="transmembrane region" description="Helical" evidence="7">
    <location>
        <begin position="209"/>
        <end position="228"/>
    </location>
</feature>
<sequence>MMGSSREIAIGPVAVVSMLLSSLVPNVEDPVANPHAYRNLVFTVTFFTGIFQTAFGVFRLGFLVDFLSHAALVGFMAGAAIVIGLQQLKGLLGLSHFTSKTDVVSVLASVYNSLHKQIASGEKWNPLNFVLGCSFLIFILTTRFIGRRNRKLFWLPAISPLLSVILSTLIVYLSRADKHGVNIIKHVKGGLNPCSLHQLQFHGPHVGQAAKIGLICAVIALTEAIAVGRSFASIKGYHLDGNKEMLSMGFMNIVGSLTSCYVATGSFSRTAVNFSAGCQTAVSNIVMAVTVFLSLELFTRLLYYTPVPILASIILSALPGLIDVSEARYIWKVDKLDFLACIGAFLGVLFATVEIGLLVALIISFAKILMQSIRPGIEVLGRVPRTEAFCDVTQYPMAISTPGIIVIRISSGSLCFANANFVRERILKWVTQDGDELKETTKSRVQAVILDMTNLMNVDTSGILALEELHKRLLSRGVELAMVNPRWLVIHKLKLANFVDKIGKEWVFLTVGEAVEACLSSKMATA</sequence>
<feature type="transmembrane region" description="Helical" evidence="7">
    <location>
        <begin position="249"/>
        <end position="268"/>
    </location>
</feature>
<dbReference type="AlphaFoldDB" id="A0ABD1L2I7"/>
<dbReference type="InterPro" id="IPR011547">
    <property type="entry name" value="SLC26A/SulP_dom"/>
</dbReference>
<feature type="transmembrane region" description="Helical" evidence="7">
    <location>
        <begin position="274"/>
        <end position="294"/>
    </location>
</feature>
<comment type="caution">
    <text evidence="9">The sequence shown here is derived from an EMBL/GenBank/DDBJ whole genome shotgun (WGS) entry which is preliminary data.</text>
</comment>
<dbReference type="PROSITE" id="PS50801">
    <property type="entry name" value="STAS"/>
    <property type="match status" value="1"/>
</dbReference>
<dbReference type="GO" id="GO:0016020">
    <property type="term" value="C:membrane"/>
    <property type="evidence" value="ECO:0007669"/>
    <property type="project" value="UniProtKB-SubCell"/>
</dbReference>
<dbReference type="Pfam" id="PF01740">
    <property type="entry name" value="STAS"/>
    <property type="match status" value="1"/>
</dbReference>
<dbReference type="NCBIfam" id="TIGR00815">
    <property type="entry name" value="sulP"/>
    <property type="match status" value="1"/>
</dbReference>
<dbReference type="PANTHER" id="PTHR11814">
    <property type="entry name" value="SULFATE TRANSPORTER"/>
    <property type="match status" value="1"/>
</dbReference>
<protein>
    <recommendedName>
        <fullName evidence="8">STAS domain-containing protein</fullName>
    </recommendedName>
</protein>
<reference evidence="9 10" key="1">
    <citation type="submission" date="2024-08" db="EMBL/GenBank/DDBJ databases">
        <title>Insights into the chromosomal genome structure of Flemingia macrophylla.</title>
        <authorList>
            <person name="Ding Y."/>
            <person name="Zhao Y."/>
            <person name="Bi W."/>
            <person name="Wu M."/>
            <person name="Zhao G."/>
            <person name="Gong Y."/>
            <person name="Li W."/>
            <person name="Zhang P."/>
        </authorList>
    </citation>
    <scope>NUCLEOTIDE SEQUENCE [LARGE SCALE GENOMIC DNA]</scope>
    <source>
        <strain evidence="9">DYQJB</strain>
        <tissue evidence="9">Leaf</tissue>
    </source>
</reference>
<feature type="transmembrane region" description="Helical" evidence="7">
    <location>
        <begin position="301"/>
        <end position="322"/>
    </location>
</feature>
<feature type="domain" description="STAS" evidence="8">
    <location>
        <begin position="411"/>
        <end position="518"/>
    </location>
</feature>
<dbReference type="InterPro" id="IPR001902">
    <property type="entry name" value="SLC26A/SulP_fam"/>
</dbReference>
<keyword evidence="5 7" id="KW-1133">Transmembrane helix</keyword>
<evidence type="ECO:0000313" key="10">
    <source>
        <dbReference type="Proteomes" id="UP001603857"/>
    </source>
</evidence>
<comment type="subcellular location">
    <subcellularLocation>
        <location evidence="1">Membrane</location>
        <topology evidence="1">Multi-pass membrane protein</topology>
    </subcellularLocation>
</comment>
<organism evidence="9 10">
    <name type="scientific">Flemingia macrophylla</name>
    <dbReference type="NCBI Taxonomy" id="520843"/>
    <lineage>
        <taxon>Eukaryota</taxon>
        <taxon>Viridiplantae</taxon>
        <taxon>Streptophyta</taxon>
        <taxon>Embryophyta</taxon>
        <taxon>Tracheophyta</taxon>
        <taxon>Spermatophyta</taxon>
        <taxon>Magnoliopsida</taxon>
        <taxon>eudicotyledons</taxon>
        <taxon>Gunneridae</taxon>
        <taxon>Pentapetalae</taxon>
        <taxon>rosids</taxon>
        <taxon>fabids</taxon>
        <taxon>Fabales</taxon>
        <taxon>Fabaceae</taxon>
        <taxon>Papilionoideae</taxon>
        <taxon>50 kb inversion clade</taxon>
        <taxon>NPAAA clade</taxon>
        <taxon>indigoferoid/millettioid clade</taxon>
        <taxon>Phaseoleae</taxon>
        <taxon>Flemingia</taxon>
    </lineage>
</organism>
<accession>A0ABD1L2I7</accession>
<feature type="transmembrane region" description="Helical" evidence="7">
    <location>
        <begin position="7"/>
        <end position="24"/>
    </location>
</feature>
<proteinExistence type="inferred from homology"/>
<name>A0ABD1L2I7_9FABA</name>
<dbReference type="Gene3D" id="3.30.750.24">
    <property type="entry name" value="STAS domain"/>
    <property type="match status" value="1"/>
</dbReference>
<evidence type="ECO:0000256" key="1">
    <source>
        <dbReference type="ARBA" id="ARBA00004141"/>
    </source>
</evidence>
<keyword evidence="3" id="KW-0813">Transport</keyword>
<dbReference type="SUPFAM" id="SSF52091">
    <property type="entry name" value="SpoIIaa-like"/>
    <property type="match status" value="1"/>
</dbReference>
<dbReference type="InterPro" id="IPR036513">
    <property type="entry name" value="STAS_dom_sf"/>
</dbReference>
<dbReference type="Pfam" id="PF00916">
    <property type="entry name" value="Sulfate_transp"/>
    <property type="match status" value="1"/>
</dbReference>
<keyword evidence="4 7" id="KW-0812">Transmembrane</keyword>
<feature type="transmembrane region" description="Helical" evidence="7">
    <location>
        <begin position="342"/>
        <end position="366"/>
    </location>
</feature>
<dbReference type="EMBL" id="JBGMDY010000011">
    <property type="protein sequence ID" value="KAL2317728.1"/>
    <property type="molecule type" value="Genomic_DNA"/>
</dbReference>
<evidence type="ECO:0000256" key="7">
    <source>
        <dbReference type="SAM" id="Phobius"/>
    </source>
</evidence>
<dbReference type="InterPro" id="IPR002645">
    <property type="entry name" value="STAS_dom"/>
</dbReference>
<evidence type="ECO:0000313" key="9">
    <source>
        <dbReference type="EMBL" id="KAL2317728.1"/>
    </source>
</evidence>
<feature type="transmembrane region" description="Helical" evidence="7">
    <location>
        <begin position="127"/>
        <end position="145"/>
    </location>
</feature>
<feature type="transmembrane region" description="Helical" evidence="7">
    <location>
        <begin position="152"/>
        <end position="173"/>
    </location>
</feature>
<evidence type="ECO:0000256" key="2">
    <source>
        <dbReference type="ARBA" id="ARBA00008692"/>
    </source>
</evidence>